<gene>
    <name evidence="1" type="ORF">LCGC14_1472930</name>
</gene>
<protein>
    <submittedName>
        <fullName evidence="1">Uncharacterized protein</fullName>
    </submittedName>
</protein>
<dbReference type="AlphaFoldDB" id="A0A0F9LS94"/>
<sequence length="62" mass="6985">MLNFECVDEIESGNVELCFTDSDGDDAVKIIVTQKTLWDIVRGIQRKFSYAASARKACLRTL</sequence>
<name>A0A0F9LS94_9ZZZZ</name>
<comment type="caution">
    <text evidence="1">The sequence shown here is derived from an EMBL/GenBank/DDBJ whole genome shotgun (WGS) entry which is preliminary data.</text>
</comment>
<dbReference type="EMBL" id="LAZR01010381">
    <property type="protein sequence ID" value="KKM67245.1"/>
    <property type="molecule type" value="Genomic_DNA"/>
</dbReference>
<organism evidence="1">
    <name type="scientific">marine sediment metagenome</name>
    <dbReference type="NCBI Taxonomy" id="412755"/>
    <lineage>
        <taxon>unclassified sequences</taxon>
        <taxon>metagenomes</taxon>
        <taxon>ecological metagenomes</taxon>
    </lineage>
</organism>
<accession>A0A0F9LS94</accession>
<reference evidence="1" key="1">
    <citation type="journal article" date="2015" name="Nature">
        <title>Complex archaea that bridge the gap between prokaryotes and eukaryotes.</title>
        <authorList>
            <person name="Spang A."/>
            <person name="Saw J.H."/>
            <person name="Jorgensen S.L."/>
            <person name="Zaremba-Niedzwiedzka K."/>
            <person name="Martijn J."/>
            <person name="Lind A.E."/>
            <person name="van Eijk R."/>
            <person name="Schleper C."/>
            <person name="Guy L."/>
            <person name="Ettema T.J."/>
        </authorList>
    </citation>
    <scope>NUCLEOTIDE SEQUENCE</scope>
</reference>
<proteinExistence type="predicted"/>
<evidence type="ECO:0000313" key="1">
    <source>
        <dbReference type="EMBL" id="KKM67245.1"/>
    </source>
</evidence>